<dbReference type="STRING" id="162209.IJ22_51530"/>
<dbReference type="InterPro" id="IPR018062">
    <property type="entry name" value="HTH_AraC-typ_CS"/>
</dbReference>
<organism evidence="4 5">
    <name type="scientific">Paenibacillus naphthalenovorans</name>
    <dbReference type="NCBI Taxonomy" id="162209"/>
    <lineage>
        <taxon>Bacteria</taxon>
        <taxon>Bacillati</taxon>
        <taxon>Bacillota</taxon>
        <taxon>Bacilli</taxon>
        <taxon>Bacillales</taxon>
        <taxon>Paenibacillaceae</taxon>
        <taxon>Paenibacillus</taxon>
    </lineage>
</organism>
<dbReference type="Pfam" id="PF01497">
    <property type="entry name" value="Peripla_BP_2"/>
    <property type="match status" value="1"/>
</dbReference>
<dbReference type="GO" id="GO:0043565">
    <property type="term" value="F:sequence-specific DNA binding"/>
    <property type="evidence" value="ECO:0007669"/>
    <property type="project" value="InterPro"/>
</dbReference>
<dbReference type="InterPro" id="IPR037923">
    <property type="entry name" value="HTH-like"/>
</dbReference>
<dbReference type="SUPFAM" id="SSF51215">
    <property type="entry name" value="Regulatory protein AraC"/>
    <property type="match status" value="1"/>
</dbReference>
<dbReference type="OrthoDB" id="2461801at2"/>
<dbReference type="Pfam" id="PF12833">
    <property type="entry name" value="HTH_18"/>
    <property type="match status" value="1"/>
</dbReference>
<gene>
    <name evidence="4" type="ORF">IJ22_51530</name>
</gene>
<dbReference type="SMART" id="SM00342">
    <property type="entry name" value="HTH_ARAC"/>
    <property type="match status" value="1"/>
</dbReference>
<dbReference type="SUPFAM" id="SSF53807">
    <property type="entry name" value="Helical backbone' metal receptor"/>
    <property type="match status" value="1"/>
</dbReference>
<reference evidence="5" key="1">
    <citation type="submission" date="2015-12" db="EMBL/GenBank/DDBJ databases">
        <title>Complete genome sequences of two moderately thermophilic Paenibacillus species.</title>
        <authorList>
            <person name="Butler R.III."/>
            <person name="Wang J."/>
            <person name="Stark B.C."/>
            <person name="Pombert J.-F."/>
        </authorList>
    </citation>
    <scope>NUCLEOTIDE SEQUENCE [LARGE SCALE GENOMIC DNA]</scope>
    <source>
        <strain evidence="5">32O-Y</strain>
    </source>
</reference>
<accession>A0A0U2WA77</accession>
<dbReference type="PROSITE" id="PS01124">
    <property type="entry name" value="HTH_ARAC_FAMILY_2"/>
    <property type="match status" value="1"/>
</dbReference>
<dbReference type="Gene3D" id="1.10.10.60">
    <property type="entry name" value="Homeodomain-like"/>
    <property type="match status" value="2"/>
</dbReference>
<reference evidence="4 5" key="2">
    <citation type="journal article" date="2016" name="Genome Announc.">
        <title>Complete Genome Sequences of Two Interactive Moderate Thermophiles, Paenibacillus napthalenovorans 32O-Y and Paenibacillus sp. 32O-W.</title>
        <authorList>
            <person name="Butler R.R.III."/>
            <person name="Wang J."/>
            <person name="Stark B.C."/>
            <person name="Pombert J.F."/>
        </authorList>
    </citation>
    <scope>NUCLEOTIDE SEQUENCE [LARGE SCALE GENOMIC DNA]</scope>
    <source>
        <strain evidence="4 5">32O-Y</strain>
    </source>
</reference>
<evidence type="ECO:0000313" key="5">
    <source>
        <dbReference type="Proteomes" id="UP000061660"/>
    </source>
</evidence>
<evidence type="ECO:0000313" key="4">
    <source>
        <dbReference type="EMBL" id="ALS25412.1"/>
    </source>
</evidence>
<dbReference type="PANTHER" id="PTHR43280:SF28">
    <property type="entry name" value="HTH-TYPE TRANSCRIPTIONAL ACTIVATOR RHAS"/>
    <property type="match status" value="1"/>
</dbReference>
<keyword evidence="3" id="KW-0804">Transcription</keyword>
<dbReference type="InterPro" id="IPR009057">
    <property type="entry name" value="Homeodomain-like_sf"/>
</dbReference>
<keyword evidence="1" id="KW-0805">Transcription regulation</keyword>
<protein>
    <submittedName>
        <fullName evidence="4">AraC family transcriptional regulator</fullName>
    </submittedName>
</protein>
<evidence type="ECO:0000256" key="3">
    <source>
        <dbReference type="ARBA" id="ARBA00023163"/>
    </source>
</evidence>
<dbReference type="Gene3D" id="3.40.50.1980">
    <property type="entry name" value="Nitrogenase molybdenum iron protein domain"/>
    <property type="match status" value="2"/>
</dbReference>
<sequence>MISTFINDQAAYTPMENMWFKLHDVWHIQKRNTCWNFKSNKLDFHMLFIPIGGLGHVSINGHNYGLRSGFIVVCRAGQEVRAEAAVQDEDGIYIVCFESGFAVLETANDQPDRSESLFPFSGDIDFTPSHADLALCDTMARCWHSKNKMERLRSQAAFHELLYSIMQSRLLKNVKGWNKELVAAKAFMERHYEQAIDIEQLAGSMQVSSRHFRRLFKDTYGISAMDYINELRMNKAKQLMEKGCMPIEEIARQTGYNNESHFRRMFRKQVGIPPALYLKNRQMKVAAYNWSNLGQLLPLHIIPQAAPMDQYWTDHYRRKYGADVTVPLGHRYDFNREALSRFGPDCIIGIDAYVTPEEQERLGQIARTFFVPWLTGSWRDHLRLIAEFLDRGREAEAWLDKYDDKAGLVSDKVNRLIRQDDLLTIMIDRKGCYRWVNRREDPAALPFAPRRIDQLPSDFIRMTADELQDWEAGRILILLSEDVMSRVTWHELQQTQHWKNLKAVRGQRVHIVTIGPWFEYTAYNHGMILDQIMGICGHVLP</sequence>
<dbReference type="KEGG" id="pnp:IJ22_51530"/>
<dbReference type="RefSeq" id="WP_054818429.1">
    <property type="nucleotide sequence ID" value="NZ_BJCS01000016.1"/>
</dbReference>
<dbReference type="PANTHER" id="PTHR43280">
    <property type="entry name" value="ARAC-FAMILY TRANSCRIPTIONAL REGULATOR"/>
    <property type="match status" value="1"/>
</dbReference>
<dbReference type="PATRIC" id="fig|162209.4.peg.5449"/>
<keyword evidence="2" id="KW-0238">DNA-binding</keyword>
<dbReference type="Proteomes" id="UP000061660">
    <property type="component" value="Chromosome"/>
</dbReference>
<keyword evidence="5" id="KW-1185">Reference proteome</keyword>
<dbReference type="PRINTS" id="PR00032">
    <property type="entry name" value="HTHARAC"/>
</dbReference>
<proteinExistence type="predicted"/>
<dbReference type="InterPro" id="IPR002491">
    <property type="entry name" value="ABC_transptr_periplasmic_BD"/>
</dbReference>
<dbReference type="EMBL" id="CP013652">
    <property type="protein sequence ID" value="ALS25412.1"/>
    <property type="molecule type" value="Genomic_DNA"/>
</dbReference>
<name>A0A0U2WA77_9BACL</name>
<dbReference type="InterPro" id="IPR020449">
    <property type="entry name" value="Tscrpt_reg_AraC-type_HTH"/>
</dbReference>
<dbReference type="SUPFAM" id="SSF46689">
    <property type="entry name" value="Homeodomain-like"/>
    <property type="match status" value="2"/>
</dbReference>
<dbReference type="PROSITE" id="PS00041">
    <property type="entry name" value="HTH_ARAC_FAMILY_1"/>
    <property type="match status" value="1"/>
</dbReference>
<evidence type="ECO:0000256" key="2">
    <source>
        <dbReference type="ARBA" id="ARBA00023125"/>
    </source>
</evidence>
<dbReference type="GO" id="GO:0003700">
    <property type="term" value="F:DNA-binding transcription factor activity"/>
    <property type="evidence" value="ECO:0007669"/>
    <property type="project" value="InterPro"/>
</dbReference>
<dbReference type="AlphaFoldDB" id="A0A0U2WA77"/>
<evidence type="ECO:0000256" key="1">
    <source>
        <dbReference type="ARBA" id="ARBA00023015"/>
    </source>
</evidence>
<dbReference type="InterPro" id="IPR018060">
    <property type="entry name" value="HTH_AraC"/>
</dbReference>